<proteinExistence type="predicted"/>
<dbReference type="SUPFAM" id="SSF81301">
    <property type="entry name" value="Nucleotidyltransferase"/>
    <property type="match status" value="1"/>
</dbReference>
<dbReference type="PANTHER" id="PTHR33933:SF1">
    <property type="entry name" value="PROTEIN ADENYLYLTRANSFERASE MNTA-RELATED"/>
    <property type="match status" value="1"/>
</dbReference>
<reference evidence="2" key="1">
    <citation type="journal article" date="2011" name="Environ. Microbiol.">
        <title>Genomic insights into the metabolic potential of the polycyclic aromatic hydrocarbon degrading sulfate-reducing Deltaproteobacterium N47.</title>
        <authorList>
            <person name="Bergmann F."/>
            <person name="Selesi D."/>
            <person name="Weinmaier T."/>
            <person name="Tischler P."/>
            <person name="Rattei T."/>
            <person name="Meckenstock R.U."/>
        </authorList>
    </citation>
    <scope>NUCLEOTIDE SEQUENCE</scope>
</reference>
<dbReference type="PANTHER" id="PTHR33933">
    <property type="entry name" value="NUCLEOTIDYLTRANSFERASE"/>
    <property type="match status" value="1"/>
</dbReference>
<organism evidence="2">
    <name type="scientific">uncultured Desulfobacterium sp</name>
    <dbReference type="NCBI Taxonomy" id="201089"/>
    <lineage>
        <taxon>Bacteria</taxon>
        <taxon>Pseudomonadati</taxon>
        <taxon>Thermodesulfobacteriota</taxon>
        <taxon>Desulfobacteria</taxon>
        <taxon>Desulfobacterales</taxon>
        <taxon>Desulfobacteriaceae</taxon>
        <taxon>Desulfobacterium</taxon>
        <taxon>environmental samples</taxon>
    </lineage>
</organism>
<gene>
    <name evidence="2" type="ORF">N47_O13150</name>
</gene>
<dbReference type="Gene3D" id="3.30.460.10">
    <property type="entry name" value="Beta Polymerase, domain 2"/>
    <property type="match status" value="1"/>
</dbReference>
<evidence type="ECO:0000259" key="1">
    <source>
        <dbReference type="Pfam" id="PF18765"/>
    </source>
</evidence>
<dbReference type="AlphaFoldDB" id="E1YMV2"/>
<accession>E1YMV2</accession>
<dbReference type="Pfam" id="PF18765">
    <property type="entry name" value="Polbeta"/>
    <property type="match status" value="1"/>
</dbReference>
<dbReference type="InterPro" id="IPR043519">
    <property type="entry name" value="NT_sf"/>
</dbReference>
<protein>
    <recommendedName>
        <fullName evidence="1">Polymerase beta nucleotidyltransferase domain-containing protein</fullName>
    </recommendedName>
</protein>
<sequence>MAENTHKINAELKEYIRLLRDSCNLYAVILFGSYAQDMAREYSDIDIAVFSEDFGKDPFSEMKGLLKLRRKINPDIEPLPFSKQVFFEHGKAEFVSEILTKGKLIYKEGQIYIVRRRQNRLSQRGYNLNATWYKSKKQLFQFFRISPQFIWLAFKCYFVEF</sequence>
<dbReference type="InterPro" id="IPR052548">
    <property type="entry name" value="Type_VII_TA_antitoxin"/>
</dbReference>
<dbReference type="CDD" id="cd05403">
    <property type="entry name" value="NT_KNTase_like"/>
    <property type="match status" value="1"/>
</dbReference>
<dbReference type="InterPro" id="IPR041633">
    <property type="entry name" value="Polbeta"/>
</dbReference>
<evidence type="ECO:0000313" key="2">
    <source>
        <dbReference type="EMBL" id="CBX31896.1"/>
    </source>
</evidence>
<feature type="domain" description="Polymerase beta nucleotidyltransferase" evidence="1">
    <location>
        <begin position="16"/>
        <end position="108"/>
    </location>
</feature>
<name>E1YMV2_9BACT</name>
<dbReference type="EMBL" id="FR695880">
    <property type="protein sequence ID" value="CBX31896.1"/>
    <property type="molecule type" value="Genomic_DNA"/>
</dbReference>